<feature type="domain" description="Response regulatory" evidence="10">
    <location>
        <begin position="432"/>
        <end position="551"/>
    </location>
</feature>
<dbReference type="EC" id="2.7.13.3" evidence="2"/>
<dbReference type="Pfam" id="PF00512">
    <property type="entry name" value="HisKA"/>
    <property type="match status" value="1"/>
</dbReference>
<dbReference type="AlphaFoldDB" id="L8GGK3"/>
<dbReference type="GeneID" id="14912337"/>
<dbReference type="CDD" id="cd17546">
    <property type="entry name" value="REC_hyHK_CKI1_RcsC-like"/>
    <property type="match status" value="1"/>
</dbReference>
<feature type="domain" description="Histidine kinase" evidence="9">
    <location>
        <begin position="103"/>
        <end position="374"/>
    </location>
</feature>
<name>L8GGK3_ACACF</name>
<evidence type="ECO:0000256" key="8">
    <source>
        <dbReference type="SAM" id="Phobius"/>
    </source>
</evidence>
<evidence type="ECO:0000259" key="9">
    <source>
        <dbReference type="PROSITE" id="PS50109"/>
    </source>
</evidence>
<evidence type="ECO:0000256" key="6">
    <source>
        <dbReference type="PROSITE-ProRule" id="PRU00169"/>
    </source>
</evidence>
<keyword evidence="8" id="KW-1133">Transmembrane helix</keyword>
<dbReference type="CDD" id="cd16922">
    <property type="entry name" value="HATPase_EvgS-ArcB-TorS-like"/>
    <property type="match status" value="1"/>
</dbReference>
<sequence length="561" mass="61190">MWLAAVVAMAYYIFGRHISRVFLIAVLLEGVLLYPCSVYVFPPVAPLSMDATDRLTATCTMIMCVGIISHIHESSRQATVDRLRDFNEKLRRSTEAKTLFLSAITHELRTPLTGIIGMANELLLEDEDKAEQQPPPSRPASPAAPDQDQEQCHLRGGSARTQAQSDEERMEAVRIIVTCARHLLGLVNDVLDFEKIESRQLDLEAIPFDVEKETDLVLSMLAFPAASSRVRIEKQTAGLAPGHRFRVGDPLRFRQVLFNLLSNAVKFTPAMGTVTLSLGDAGDDADTTDADTTDASSLRVEVRDTGIGIPETTMKNLFKHFSQGGTGVCRQYGGSGLGLAICKHLVEAMHGRIGCSSAGVNKGSTFWFTLPLPVSSPEAVGADCDSTQVAACDLAGSQPEAPPVSPGSGGGSGSGSDVPHPQQARHSFEGMKVLLVEDNVVNQKVGRRLLERIGCDVHVAENGQECIDMLERESFSLIFMDCQMPVLDGYEATRRIREMERAEQRGRTPIVALTASCVKSDRQVCLDSGMDDWMSKPFDQGALCRALLKWVPRPPHSQAER</sequence>
<dbReference type="RefSeq" id="XP_004333896.1">
    <property type="nucleotide sequence ID" value="XM_004333848.1"/>
</dbReference>
<feature type="modified residue" description="4-aspartylphosphate" evidence="6">
    <location>
        <position position="481"/>
    </location>
</feature>
<keyword evidence="4" id="KW-0808">Transferase</keyword>
<dbReference type="SMART" id="SM00387">
    <property type="entry name" value="HATPase_c"/>
    <property type="match status" value="1"/>
</dbReference>
<dbReference type="InterPro" id="IPR005467">
    <property type="entry name" value="His_kinase_dom"/>
</dbReference>
<evidence type="ECO:0000259" key="10">
    <source>
        <dbReference type="PROSITE" id="PS50110"/>
    </source>
</evidence>
<dbReference type="Gene3D" id="3.40.50.2300">
    <property type="match status" value="1"/>
</dbReference>
<dbReference type="SMART" id="SM00388">
    <property type="entry name" value="HisKA"/>
    <property type="match status" value="1"/>
</dbReference>
<dbReference type="VEuPathDB" id="AmoebaDB:ACA1_274370"/>
<evidence type="ECO:0000256" key="1">
    <source>
        <dbReference type="ARBA" id="ARBA00000085"/>
    </source>
</evidence>
<organism evidence="11 12">
    <name type="scientific">Acanthamoeba castellanii (strain ATCC 30010 / Neff)</name>
    <dbReference type="NCBI Taxonomy" id="1257118"/>
    <lineage>
        <taxon>Eukaryota</taxon>
        <taxon>Amoebozoa</taxon>
        <taxon>Discosea</taxon>
        <taxon>Longamoebia</taxon>
        <taxon>Centramoebida</taxon>
        <taxon>Acanthamoebidae</taxon>
        <taxon>Acanthamoeba</taxon>
    </lineage>
</organism>
<dbReference type="PROSITE" id="PS50109">
    <property type="entry name" value="HIS_KIN"/>
    <property type="match status" value="1"/>
</dbReference>
<dbReference type="Pfam" id="PF02518">
    <property type="entry name" value="HATPase_c"/>
    <property type="match status" value="1"/>
</dbReference>
<dbReference type="PRINTS" id="PR00344">
    <property type="entry name" value="BCTRLSENSOR"/>
</dbReference>
<evidence type="ECO:0000256" key="5">
    <source>
        <dbReference type="ARBA" id="ARBA00022777"/>
    </source>
</evidence>
<evidence type="ECO:0000313" key="12">
    <source>
        <dbReference type="Proteomes" id="UP000011083"/>
    </source>
</evidence>
<dbReference type="Gene3D" id="1.10.287.130">
    <property type="match status" value="1"/>
</dbReference>
<dbReference type="InterPro" id="IPR011006">
    <property type="entry name" value="CheY-like_superfamily"/>
</dbReference>
<gene>
    <name evidence="11" type="ORF">ACA1_274370</name>
</gene>
<accession>L8GGK3</accession>
<dbReference type="SUPFAM" id="SSF55874">
    <property type="entry name" value="ATPase domain of HSP90 chaperone/DNA topoisomerase II/histidine kinase"/>
    <property type="match status" value="1"/>
</dbReference>
<comment type="catalytic activity">
    <reaction evidence="1">
        <text>ATP + protein L-histidine = ADP + protein N-phospho-L-histidine.</text>
        <dbReference type="EC" id="2.7.13.3"/>
    </reaction>
</comment>
<keyword evidence="8" id="KW-0812">Transmembrane</keyword>
<evidence type="ECO:0000256" key="4">
    <source>
        <dbReference type="ARBA" id="ARBA00022679"/>
    </source>
</evidence>
<evidence type="ECO:0000256" key="3">
    <source>
        <dbReference type="ARBA" id="ARBA00022553"/>
    </source>
</evidence>
<keyword evidence="5 11" id="KW-0418">Kinase</keyword>
<proteinExistence type="predicted"/>
<dbReference type="FunFam" id="3.30.565.10:FF:000010">
    <property type="entry name" value="Sensor histidine kinase RcsC"/>
    <property type="match status" value="1"/>
</dbReference>
<dbReference type="InterPro" id="IPR003594">
    <property type="entry name" value="HATPase_dom"/>
</dbReference>
<evidence type="ECO:0000256" key="7">
    <source>
        <dbReference type="SAM" id="MobiDB-lite"/>
    </source>
</evidence>
<dbReference type="InterPro" id="IPR001789">
    <property type="entry name" value="Sig_transdc_resp-reg_receiver"/>
</dbReference>
<dbReference type="KEGG" id="acan:ACA1_274370"/>
<dbReference type="Gene3D" id="3.30.565.10">
    <property type="entry name" value="Histidine kinase-like ATPase, C-terminal domain"/>
    <property type="match status" value="1"/>
</dbReference>
<dbReference type="SUPFAM" id="SSF52172">
    <property type="entry name" value="CheY-like"/>
    <property type="match status" value="1"/>
</dbReference>
<dbReference type="Proteomes" id="UP000011083">
    <property type="component" value="Unassembled WGS sequence"/>
</dbReference>
<dbReference type="PROSITE" id="PS50110">
    <property type="entry name" value="RESPONSE_REGULATORY"/>
    <property type="match status" value="1"/>
</dbReference>
<dbReference type="OMA" id="FFGLSWC"/>
<keyword evidence="3 6" id="KW-0597">Phosphoprotein</keyword>
<dbReference type="PANTHER" id="PTHR43047">
    <property type="entry name" value="TWO-COMPONENT HISTIDINE PROTEIN KINASE"/>
    <property type="match status" value="1"/>
</dbReference>
<keyword evidence="8" id="KW-0472">Membrane</keyword>
<protein>
    <recommendedName>
        <fullName evidence="2">histidine kinase</fullName>
        <ecNumber evidence="2">2.7.13.3</ecNumber>
    </recommendedName>
</protein>
<reference evidence="11 12" key="1">
    <citation type="journal article" date="2013" name="Genome Biol.">
        <title>Genome of Acanthamoeba castellanii highlights extensive lateral gene transfer and early evolution of tyrosine kinase signaling.</title>
        <authorList>
            <person name="Clarke M."/>
            <person name="Lohan A.J."/>
            <person name="Liu B."/>
            <person name="Lagkouvardos I."/>
            <person name="Roy S."/>
            <person name="Zafar N."/>
            <person name="Bertelli C."/>
            <person name="Schilde C."/>
            <person name="Kianianmomeni A."/>
            <person name="Burglin T.R."/>
            <person name="Frech C."/>
            <person name="Turcotte B."/>
            <person name="Kopec K.O."/>
            <person name="Synnott J.M."/>
            <person name="Choo C."/>
            <person name="Paponov I."/>
            <person name="Finkler A."/>
            <person name="Soon Heng Tan C."/>
            <person name="Hutchins A.P."/>
            <person name="Weinmeier T."/>
            <person name="Rattei T."/>
            <person name="Chu J.S."/>
            <person name="Gimenez G."/>
            <person name="Irimia M."/>
            <person name="Rigden D.J."/>
            <person name="Fitzpatrick D.A."/>
            <person name="Lorenzo-Morales J."/>
            <person name="Bateman A."/>
            <person name="Chiu C.H."/>
            <person name="Tang P."/>
            <person name="Hegemann P."/>
            <person name="Fromm H."/>
            <person name="Raoult D."/>
            <person name="Greub G."/>
            <person name="Miranda-Saavedra D."/>
            <person name="Chen N."/>
            <person name="Nash P."/>
            <person name="Ginger M.L."/>
            <person name="Horn M."/>
            <person name="Schaap P."/>
            <person name="Caler L."/>
            <person name="Loftus B."/>
        </authorList>
    </citation>
    <scope>NUCLEOTIDE SEQUENCE [LARGE SCALE GENOMIC DNA]</scope>
    <source>
        <strain evidence="11 12">Neff</strain>
    </source>
</reference>
<feature type="transmembrane region" description="Helical" evidence="8">
    <location>
        <begin position="21"/>
        <end position="41"/>
    </location>
</feature>
<evidence type="ECO:0000313" key="11">
    <source>
        <dbReference type="EMBL" id="ELR11883.1"/>
    </source>
</evidence>
<feature type="region of interest" description="Disordered" evidence="7">
    <location>
        <begin position="128"/>
        <end position="167"/>
    </location>
</feature>
<dbReference type="OrthoDB" id="18372at2759"/>
<dbReference type="GO" id="GO:0000155">
    <property type="term" value="F:phosphorelay sensor kinase activity"/>
    <property type="evidence" value="ECO:0007669"/>
    <property type="project" value="InterPro"/>
</dbReference>
<dbReference type="InterPro" id="IPR036890">
    <property type="entry name" value="HATPase_C_sf"/>
</dbReference>
<dbReference type="EMBL" id="KB008146">
    <property type="protein sequence ID" value="ELR11883.1"/>
    <property type="molecule type" value="Genomic_DNA"/>
</dbReference>
<dbReference type="Pfam" id="PF00072">
    <property type="entry name" value="Response_reg"/>
    <property type="match status" value="1"/>
</dbReference>
<dbReference type="CDD" id="cd00082">
    <property type="entry name" value="HisKA"/>
    <property type="match status" value="1"/>
</dbReference>
<dbReference type="SMART" id="SM00448">
    <property type="entry name" value="REC"/>
    <property type="match status" value="1"/>
</dbReference>
<evidence type="ECO:0000256" key="2">
    <source>
        <dbReference type="ARBA" id="ARBA00012438"/>
    </source>
</evidence>
<keyword evidence="12" id="KW-1185">Reference proteome</keyword>
<dbReference type="InterPro" id="IPR004358">
    <property type="entry name" value="Sig_transdc_His_kin-like_C"/>
</dbReference>
<dbReference type="STRING" id="1257118.L8GGK3"/>
<feature type="region of interest" description="Disordered" evidence="7">
    <location>
        <begin position="396"/>
        <end position="423"/>
    </location>
</feature>
<dbReference type="InterPro" id="IPR036097">
    <property type="entry name" value="HisK_dim/P_sf"/>
</dbReference>
<dbReference type="InterPro" id="IPR003661">
    <property type="entry name" value="HisK_dim/P_dom"/>
</dbReference>
<dbReference type="SUPFAM" id="SSF47384">
    <property type="entry name" value="Homodimeric domain of signal transducing histidine kinase"/>
    <property type="match status" value="1"/>
</dbReference>